<evidence type="ECO:0000256" key="1">
    <source>
        <dbReference type="SAM" id="MobiDB-lite"/>
    </source>
</evidence>
<evidence type="ECO:0000313" key="3">
    <source>
        <dbReference type="Proteomes" id="UP000037122"/>
    </source>
</evidence>
<reference evidence="3" key="1">
    <citation type="journal article" date="2015" name="BMC Genomics">
        <title>Draft genome of a commonly misdiagnosed multidrug resistant pathogen Candida auris.</title>
        <authorList>
            <person name="Chatterjee S."/>
            <person name="Alampalli S.V."/>
            <person name="Nageshan R.K."/>
            <person name="Chettiar S.T."/>
            <person name="Joshi S."/>
            <person name="Tatu U.S."/>
        </authorList>
    </citation>
    <scope>NUCLEOTIDE SEQUENCE [LARGE SCALE GENOMIC DNA]</scope>
    <source>
        <strain evidence="3">6684</strain>
    </source>
</reference>
<sequence length="49" mass="5402">MHAVKLAAKQPKGVPQETTLSTYPKTGIQNAKKNKSIFLQQFNFDVASP</sequence>
<protein>
    <submittedName>
        <fullName evidence="2">Uncharacterized protein</fullName>
    </submittedName>
</protein>
<dbReference type="EMBL" id="LGST01000006">
    <property type="protein sequence ID" value="KNE02104.1"/>
    <property type="molecule type" value="Genomic_DNA"/>
</dbReference>
<name>A0A0L0P714_CANAR</name>
<dbReference type="Proteomes" id="UP000037122">
    <property type="component" value="Unassembled WGS sequence"/>
</dbReference>
<feature type="region of interest" description="Disordered" evidence="1">
    <location>
        <begin position="1"/>
        <end position="21"/>
    </location>
</feature>
<accession>A0A0L0P714</accession>
<dbReference type="VEuPathDB" id="FungiDB:QG37_00785"/>
<evidence type="ECO:0000313" key="2">
    <source>
        <dbReference type="EMBL" id="KNE02104.1"/>
    </source>
</evidence>
<dbReference type="AlphaFoldDB" id="A0A0L0P714"/>
<proteinExistence type="predicted"/>
<comment type="caution">
    <text evidence="2">The sequence shown here is derived from an EMBL/GenBank/DDBJ whole genome shotgun (WGS) entry which is preliminary data.</text>
</comment>
<gene>
    <name evidence="2" type="ORF">QG37_00785</name>
</gene>
<organism evidence="2 3">
    <name type="scientific">Candidozyma auris</name>
    <name type="common">Yeast</name>
    <name type="synonym">Candida auris</name>
    <dbReference type="NCBI Taxonomy" id="498019"/>
    <lineage>
        <taxon>Eukaryota</taxon>
        <taxon>Fungi</taxon>
        <taxon>Dikarya</taxon>
        <taxon>Ascomycota</taxon>
        <taxon>Saccharomycotina</taxon>
        <taxon>Pichiomycetes</taxon>
        <taxon>Metschnikowiaceae</taxon>
        <taxon>Candidozyma</taxon>
    </lineage>
</organism>